<keyword evidence="4" id="KW-1185">Reference proteome</keyword>
<dbReference type="OrthoDB" id="3637997at2"/>
<feature type="compositionally biased region" description="Basic and acidic residues" evidence="1">
    <location>
        <begin position="122"/>
        <end position="131"/>
    </location>
</feature>
<dbReference type="Pfam" id="PF03413">
    <property type="entry name" value="PepSY"/>
    <property type="match status" value="1"/>
</dbReference>
<feature type="compositionally biased region" description="Basic and acidic residues" evidence="1">
    <location>
        <begin position="143"/>
        <end position="174"/>
    </location>
</feature>
<dbReference type="AlphaFoldDB" id="A0A1C6U8H1"/>
<organism evidence="3 4">
    <name type="scientific">Micromonospora yangpuensis</name>
    <dbReference type="NCBI Taxonomy" id="683228"/>
    <lineage>
        <taxon>Bacteria</taxon>
        <taxon>Bacillati</taxon>
        <taxon>Actinomycetota</taxon>
        <taxon>Actinomycetes</taxon>
        <taxon>Micromonosporales</taxon>
        <taxon>Micromonosporaceae</taxon>
        <taxon>Micromonospora</taxon>
    </lineage>
</organism>
<accession>A0A1C6U8H1</accession>
<feature type="compositionally biased region" description="Low complexity" evidence="1">
    <location>
        <begin position="40"/>
        <end position="101"/>
    </location>
</feature>
<dbReference type="STRING" id="683228.GA0070617_1447"/>
<feature type="region of interest" description="Disordered" evidence="1">
    <location>
        <begin position="40"/>
        <end position="189"/>
    </location>
</feature>
<protein>
    <submittedName>
        <fullName evidence="3">Peptidase propeptide and YPEB domain-containing protein</fullName>
    </submittedName>
</protein>
<evidence type="ECO:0000313" key="3">
    <source>
        <dbReference type="EMBL" id="SCL50327.1"/>
    </source>
</evidence>
<dbReference type="Proteomes" id="UP000198937">
    <property type="component" value="Unassembled WGS sequence"/>
</dbReference>
<name>A0A1C6U8H1_9ACTN</name>
<evidence type="ECO:0000256" key="1">
    <source>
        <dbReference type="SAM" id="MobiDB-lite"/>
    </source>
</evidence>
<evidence type="ECO:0000259" key="2">
    <source>
        <dbReference type="Pfam" id="PF03413"/>
    </source>
</evidence>
<feature type="compositionally biased region" description="Acidic residues" evidence="1">
    <location>
        <begin position="175"/>
        <end position="189"/>
    </location>
</feature>
<feature type="domain" description="PepSY" evidence="2">
    <location>
        <begin position="103"/>
        <end position="161"/>
    </location>
</feature>
<reference evidence="3 4" key="1">
    <citation type="submission" date="2016-06" db="EMBL/GenBank/DDBJ databases">
        <authorList>
            <person name="Kjaerup R.B."/>
            <person name="Dalgaard T.S."/>
            <person name="Juul-Madsen H.R."/>
        </authorList>
    </citation>
    <scope>NUCLEOTIDE SEQUENCE [LARGE SCALE GENOMIC DNA]</scope>
    <source>
        <strain evidence="3 4">DSM 45577</strain>
    </source>
</reference>
<evidence type="ECO:0000313" key="4">
    <source>
        <dbReference type="Proteomes" id="UP000198937"/>
    </source>
</evidence>
<dbReference type="EMBL" id="FMIA01000002">
    <property type="protein sequence ID" value="SCL50327.1"/>
    <property type="molecule type" value="Genomic_DNA"/>
</dbReference>
<dbReference type="RefSeq" id="WP_091435086.1">
    <property type="nucleotide sequence ID" value="NZ_BMMJ01000001.1"/>
</dbReference>
<sequence>MKRMALVLAAVGGTAVLTVTGVALGGIAAGETQRTTGTTLVAAPTPDDATTAPAAPADPTTVPADPTSAPAVPPTGGSADPTATTPAPTGTGSTGAPAGAAEISRERAGEIALAAAGGGRITETESERENGRPVWSVEIVNGDTEHEIDVDRENGSVVKAEKEPVDDDRDHDRDDDRDDDDDDDDRDDD</sequence>
<gene>
    <name evidence="3" type="ORF">GA0070617_1447</name>
</gene>
<dbReference type="InterPro" id="IPR025711">
    <property type="entry name" value="PepSY"/>
</dbReference>
<proteinExistence type="predicted"/>
<dbReference type="Gene3D" id="3.10.450.40">
    <property type="match status" value="1"/>
</dbReference>